<feature type="transmembrane region" description="Helical" evidence="9">
    <location>
        <begin position="67"/>
        <end position="89"/>
    </location>
</feature>
<dbReference type="OrthoDB" id="9778550at2"/>
<dbReference type="Proteomes" id="UP000217211">
    <property type="component" value="Chromosome"/>
</dbReference>
<dbReference type="GO" id="GO:0016829">
    <property type="term" value="F:lyase activity"/>
    <property type="evidence" value="ECO:0007669"/>
    <property type="project" value="UniProtKB-KW"/>
</dbReference>
<dbReference type="GO" id="GO:0005886">
    <property type="term" value="C:plasma membrane"/>
    <property type="evidence" value="ECO:0007669"/>
    <property type="project" value="UniProtKB-SubCell"/>
</dbReference>
<dbReference type="Pfam" id="PF01578">
    <property type="entry name" value="Cytochrom_C_asm"/>
    <property type="match status" value="1"/>
</dbReference>
<evidence type="ECO:0000259" key="10">
    <source>
        <dbReference type="Pfam" id="PF01578"/>
    </source>
</evidence>
<keyword evidence="6 9" id="KW-0201">Cytochrome c-type biogenesis</keyword>
<dbReference type="PANTHER" id="PTHR30071">
    <property type="entry name" value="HEME EXPORTER PROTEIN C"/>
    <property type="match status" value="1"/>
</dbReference>
<comment type="similarity">
    <text evidence="3 9">Belongs to the CcmC/CycZ/HelC family.</text>
</comment>
<evidence type="ECO:0000256" key="4">
    <source>
        <dbReference type="ARBA" id="ARBA00016463"/>
    </source>
</evidence>
<dbReference type="GO" id="GO:0017004">
    <property type="term" value="P:cytochrome complex assembly"/>
    <property type="evidence" value="ECO:0007669"/>
    <property type="project" value="UniProtKB-KW"/>
</dbReference>
<organism evidence="11 12">
    <name type="scientific">Sinorhizobium sojae CCBAU 05684</name>
    <dbReference type="NCBI Taxonomy" id="716928"/>
    <lineage>
        <taxon>Bacteria</taxon>
        <taxon>Pseudomonadati</taxon>
        <taxon>Pseudomonadota</taxon>
        <taxon>Alphaproteobacteria</taxon>
        <taxon>Hyphomicrobiales</taxon>
        <taxon>Rhizobiaceae</taxon>
        <taxon>Sinorhizobium/Ensifer group</taxon>
        <taxon>Sinorhizobium</taxon>
    </lineage>
</organism>
<evidence type="ECO:0000313" key="12">
    <source>
        <dbReference type="Proteomes" id="UP000217211"/>
    </source>
</evidence>
<evidence type="ECO:0000256" key="6">
    <source>
        <dbReference type="ARBA" id="ARBA00022748"/>
    </source>
</evidence>
<reference evidence="11 12" key="1">
    <citation type="submission" date="2017-08" db="EMBL/GenBank/DDBJ databases">
        <title>Multipartite genome sequences of Sinorhizobium species nodulating soybeans.</title>
        <authorList>
            <person name="Tian C.F."/>
        </authorList>
    </citation>
    <scope>NUCLEOTIDE SEQUENCE [LARGE SCALE GENOMIC DNA]</scope>
    <source>
        <strain evidence="11 12">CCBAU 05684</strain>
    </source>
</reference>
<keyword evidence="9" id="KW-0997">Cell inner membrane</keyword>
<keyword evidence="8 9" id="KW-0472">Membrane</keyword>
<dbReference type="PANTHER" id="PTHR30071:SF1">
    <property type="entry name" value="CYTOCHROME B_B6 PROTEIN-RELATED"/>
    <property type="match status" value="1"/>
</dbReference>
<dbReference type="KEGG" id="esj:SJ05684_c32630"/>
<keyword evidence="11" id="KW-0456">Lyase</keyword>
<dbReference type="STRING" id="716928.GCA_000261485_01230"/>
<dbReference type="InterPro" id="IPR002541">
    <property type="entry name" value="Cyt_c_assembly"/>
</dbReference>
<evidence type="ECO:0000256" key="7">
    <source>
        <dbReference type="ARBA" id="ARBA00022989"/>
    </source>
</evidence>
<evidence type="ECO:0000256" key="5">
    <source>
        <dbReference type="ARBA" id="ARBA00022692"/>
    </source>
</evidence>
<protein>
    <recommendedName>
        <fullName evidence="4 9">Heme exporter protein C</fullName>
    </recommendedName>
    <alternativeName>
        <fullName evidence="9">Cytochrome c-type biogenesis protein</fullName>
    </alternativeName>
</protein>
<comment type="function">
    <text evidence="1 9">Required for the export of heme to the periplasm for the biogenesis of c-type cytochromes.</text>
</comment>
<dbReference type="RefSeq" id="WP_034852811.1">
    <property type="nucleotide sequence ID" value="NZ_AJQT01000022.1"/>
</dbReference>
<dbReference type="InterPro" id="IPR045062">
    <property type="entry name" value="Cyt_c_biogenesis_CcsA/CcmC"/>
</dbReference>
<feature type="transmembrane region" description="Helical" evidence="9">
    <location>
        <begin position="206"/>
        <end position="227"/>
    </location>
</feature>
<dbReference type="InterPro" id="IPR003557">
    <property type="entry name" value="Cyt_c_biogenesis_CcmC"/>
</dbReference>
<evidence type="ECO:0000256" key="8">
    <source>
        <dbReference type="ARBA" id="ARBA00023136"/>
    </source>
</evidence>
<dbReference type="NCBIfam" id="TIGR01191">
    <property type="entry name" value="ccmC"/>
    <property type="match status" value="1"/>
</dbReference>
<dbReference type="GO" id="GO:0020037">
    <property type="term" value="F:heme binding"/>
    <property type="evidence" value="ECO:0007669"/>
    <property type="project" value="InterPro"/>
</dbReference>
<dbReference type="GO" id="GO:0015232">
    <property type="term" value="F:heme transmembrane transporter activity"/>
    <property type="evidence" value="ECO:0007669"/>
    <property type="project" value="InterPro"/>
</dbReference>
<keyword evidence="12" id="KW-1185">Reference proteome</keyword>
<dbReference type="EMBL" id="CP023067">
    <property type="protein sequence ID" value="ASY64685.1"/>
    <property type="molecule type" value="Genomic_DNA"/>
</dbReference>
<gene>
    <name evidence="9" type="primary">ccmC</name>
    <name evidence="11" type="ORF">SJ05684_c32630</name>
</gene>
<name>A0A249PFZ1_9HYPH</name>
<sequence>MSENSLAIRKFSDLANPTRFLALAARVLPWLAVLTVLAFAAGLWLSFTTEGDYQQGETVRIMYVHVPSAWLSMMCYTVMAISALGTLVWRHPLADVSAKAAAPIGASFTFLALVTGSLWGKPMWGTWWVWDARLTSVFVLFLMYLGLIALNRAMEDPARSARVSAVLVLVGFVNIPIIKFSVEWWNTLHQPASVMRLDGPTIDPEFLWPLMVMAIAFTLLFFSLHIAAMRNEIWRRRVTSLRRQAARNAGRETLAP</sequence>
<keyword evidence="7 9" id="KW-1133">Transmembrane helix</keyword>
<evidence type="ECO:0000256" key="2">
    <source>
        <dbReference type="ARBA" id="ARBA00004141"/>
    </source>
</evidence>
<feature type="transmembrane region" description="Helical" evidence="9">
    <location>
        <begin position="101"/>
        <end position="120"/>
    </location>
</feature>
<dbReference type="PRINTS" id="PR01386">
    <property type="entry name" value="CCMCBIOGNSIS"/>
</dbReference>
<dbReference type="eggNOG" id="COG0755">
    <property type="taxonomic scope" value="Bacteria"/>
</dbReference>
<evidence type="ECO:0000313" key="11">
    <source>
        <dbReference type="EMBL" id="ASY64685.1"/>
    </source>
</evidence>
<evidence type="ECO:0000256" key="3">
    <source>
        <dbReference type="ARBA" id="ARBA00005840"/>
    </source>
</evidence>
<proteinExistence type="inferred from homology"/>
<evidence type="ECO:0000256" key="1">
    <source>
        <dbReference type="ARBA" id="ARBA00002442"/>
    </source>
</evidence>
<feature type="transmembrane region" description="Helical" evidence="9">
    <location>
        <begin position="132"/>
        <end position="151"/>
    </location>
</feature>
<feature type="transmembrane region" description="Helical" evidence="9">
    <location>
        <begin position="163"/>
        <end position="186"/>
    </location>
</feature>
<dbReference type="AlphaFoldDB" id="A0A249PFZ1"/>
<comment type="subcellular location">
    <subcellularLocation>
        <location evidence="9">Cell inner membrane</location>
    </subcellularLocation>
    <subcellularLocation>
        <location evidence="2">Membrane</location>
        <topology evidence="2">Multi-pass membrane protein</topology>
    </subcellularLocation>
</comment>
<feature type="transmembrane region" description="Helical" evidence="9">
    <location>
        <begin position="20"/>
        <end position="47"/>
    </location>
</feature>
<keyword evidence="9" id="KW-0813">Transport</keyword>
<accession>A0A249PFZ1</accession>
<keyword evidence="9" id="KW-1003">Cell membrane</keyword>
<evidence type="ECO:0000256" key="9">
    <source>
        <dbReference type="RuleBase" id="RU364092"/>
    </source>
</evidence>
<keyword evidence="5 9" id="KW-0812">Transmembrane</keyword>
<feature type="domain" description="Cytochrome c assembly protein" evidence="10">
    <location>
        <begin position="12"/>
        <end position="189"/>
    </location>
</feature>